<organism evidence="1 2">
    <name type="scientific">Nephila pilipes</name>
    <name type="common">Giant wood spider</name>
    <name type="synonym">Nephila maculata</name>
    <dbReference type="NCBI Taxonomy" id="299642"/>
    <lineage>
        <taxon>Eukaryota</taxon>
        <taxon>Metazoa</taxon>
        <taxon>Ecdysozoa</taxon>
        <taxon>Arthropoda</taxon>
        <taxon>Chelicerata</taxon>
        <taxon>Arachnida</taxon>
        <taxon>Araneae</taxon>
        <taxon>Araneomorphae</taxon>
        <taxon>Entelegynae</taxon>
        <taxon>Araneoidea</taxon>
        <taxon>Nephilidae</taxon>
        <taxon>Nephila</taxon>
    </lineage>
</organism>
<evidence type="ECO:0000313" key="2">
    <source>
        <dbReference type="Proteomes" id="UP000887013"/>
    </source>
</evidence>
<gene>
    <name evidence="1" type="ORF">NPIL_343491</name>
</gene>
<reference evidence="1" key="1">
    <citation type="submission" date="2020-08" db="EMBL/GenBank/DDBJ databases">
        <title>Multicomponent nature underlies the extraordinary mechanical properties of spider dragline silk.</title>
        <authorList>
            <person name="Kono N."/>
            <person name="Nakamura H."/>
            <person name="Mori M."/>
            <person name="Yoshida Y."/>
            <person name="Ohtoshi R."/>
            <person name="Malay A.D."/>
            <person name="Moran D.A.P."/>
            <person name="Tomita M."/>
            <person name="Numata K."/>
            <person name="Arakawa K."/>
        </authorList>
    </citation>
    <scope>NUCLEOTIDE SEQUENCE</scope>
</reference>
<name>A0A8X6QIV7_NEPPI</name>
<protein>
    <submittedName>
        <fullName evidence="1">Uncharacterized protein</fullName>
    </submittedName>
</protein>
<evidence type="ECO:0000313" key="1">
    <source>
        <dbReference type="EMBL" id="GFU27501.1"/>
    </source>
</evidence>
<comment type="caution">
    <text evidence="1">The sequence shown here is derived from an EMBL/GenBank/DDBJ whole genome shotgun (WGS) entry which is preliminary data.</text>
</comment>
<proteinExistence type="predicted"/>
<feature type="non-terminal residue" evidence="1">
    <location>
        <position position="1"/>
    </location>
</feature>
<dbReference type="AlphaFoldDB" id="A0A8X6QIV7"/>
<sequence length="138" mass="15852">TRIYLLGPRQRIGPKANACMFCTQMQGGRKRLSFIKNEVVHSFTRHHPSRRIGHIRAYNAVAIVTMFLRIIQKSISDAGKQARDVAFVPIETIHLQRGIQWATQNVCLDKVGKGVVMQNNLIMEPVPIHWNHDERGEW</sequence>
<accession>A0A8X6QIV7</accession>
<dbReference type="EMBL" id="BMAW01082092">
    <property type="protein sequence ID" value="GFU27501.1"/>
    <property type="molecule type" value="Genomic_DNA"/>
</dbReference>
<dbReference type="Proteomes" id="UP000887013">
    <property type="component" value="Unassembled WGS sequence"/>
</dbReference>
<keyword evidence="2" id="KW-1185">Reference proteome</keyword>